<evidence type="ECO:0000313" key="3">
    <source>
        <dbReference type="Proteomes" id="UP000054279"/>
    </source>
</evidence>
<dbReference type="Proteomes" id="UP000054279">
    <property type="component" value="Unassembled WGS sequence"/>
</dbReference>
<dbReference type="EMBL" id="KN837143">
    <property type="protein sequence ID" value="KIJ40510.1"/>
    <property type="molecule type" value="Genomic_DNA"/>
</dbReference>
<organism evidence="2 3">
    <name type="scientific">Sphaerobolus stellatus (strain SS14)</name>
    <dbReference type="NCBI Taxonomy" id="990650"/>
    <lineage>
        <taxon>Eukaryota</taxon>
        <taxon>Fungi</taxon>
        <taxon>Dikarya</taxon>
        <taxon>Basidiomycota</taxon>
        <taxon>Agaricomycotina</taxon>
        <taxon>Agaricomycetes</taxon>
        <taxon>Phallomycetidae</taxon>
        <taxon>Geastrales</taxon>
        <taxon>Sphaerobolaceae</taxon>
        <taxon>Sphaerobolus</taxon>
    </lineage>
</organism>
<dbReference type="HOGENOM" id="CLU_759037_0_0_1"/>
<name>A0A0C9VQK9_SPHS4</name>
<protein>
    <submittedName>
        <fullName evidence="2">Uncharacterized protein</fullName>
    </submittedName>
</protein>
<gene>
    <name evidence="2" type="ORF">M422DRAFT_49078</name>
</gene>
<evidence type="ECO:0000256" key="1">
    <source>
        <dbReference type="SAM" id="MobiDB-lite"/>
    </source>
</evidence>
<feature type="compositionally biased region" description="Pro residues" evidence="1">
    <location>
        <begin position="92"/>
        <end position="107"/>
    </location>
</feature>
<dbReference type="AlphaFoldDB" id="A0A0C9VQK9"/>
<accession>A0A0C9VQK9</accession>
<reference evidence="2 3" key="1">
    <citation type="submission" date="2014-06" db="EMBL/GenBank/DDBJ databases">
        <title>Evolutionary Origins and Diversification of the Mycorrhizal Mutualists.</title>
        <authorList>
            <consortium name="DOE Joint Genome Institute"/>
            <consortium name="Mycorrhizal Genomics Consortium"/>
            <person name="Kohler A."/>
            <person name="Kuo A."/>
            <person name="Nagy L.G."/>
            <person name="Floudas D."/>
            <person name="Copeland A."/>
            <person name="Barry K.W."/>
            <person name="Cichocki N."/>
            <person name="Veneault-Fourrey C."/>
            <person name="LaButti K."/>
            <person name="Lindquist E.A."/>
            <person name="Lipzen A."/>
            <person name="Lundell T."/>
            <person name="Morin E."/>
            <person name="Murat C."/>
            <person name="Riley R."/>
            <person name="Ohm R."/>
            <person name="Sun H."/>
            <person name="Tunlid A."/>
            <person name="Henrissat B."/>
            <person name="Grigoriev I.V."/>
            <person name="Hibbett D.S."/>
            <person name="Martin F."/>
        </authorList>
    </citation>
    <scope>NUCLEOTIDE SEQUENCE [LARGE SCALE GENOMIC DNA]</scope>
    <source>
        <strain evidence="2 3">SS14</strain>
    </source>
</reference>
<sequence>MEGDSTQRSSRNESPMEADPFHSHPPTNTNIDVLIAPPREDQGRNFMLSPPPQFPHFVHRLFSTQSVSAAAQIPPFTQGPPTRPPSSTQPSSPAPIPSSTPPQPPTESPGLALPSYFNAQYYRGLPGTLRTQEAILGQPEYKLPADFLSDRCERDNLVNGLLEDILRSARLLYNRGNVDVYLRITRPEEEKHYEYTSLGCQTDEDDRGLIHRMDAIWERMSNRRRRVFRHRFELRGLLRDPPLALGDVAKHGSTQQEDEAKLLRMTGPRPYLKARIPLDLESVLYALDAPIRAFVAVELLYSRFVGRFEDIPLIPHAVTELGVCGDWAQILVVLLMRYARSSALPVSGELLQFHPPSIPKELLRS</sequence>
<feature type="compositionally biased region" description="Polar residues" evidence="1">
    <location>
        <begin position="1"/>
        <end position="13"/>
    </location>
</feature>
<keyword evidence="3" id="KW-1185">Reference proteome</keyword>
<evidence type="ECO:0000313" key="2">
    <source>
        <dbReference type="EMBL" id="KIJ40510.1"/>
    </source>
</evidence>
<feature type="region of interest" description="Disordered" evidence="1">
    <location>
        <begin position="73"/>
        <end position="113"/>
    </location>
</feature>
<proteinExistence type="predicted"/>
<feature type="region of interest" description="Disordered" evidence="1">
    <location>
        <begin position="1"/>
        <end position="52"/>
    </location>
</feature>